<keyword evidence="4" id="KW-1185">Reference proteome</keyword>
<dbReference type="SMART" id="SM00875">
    <property type="entry name" value="BACK"/>
    <property type="match status" value="1"/>
</dbReference>
<evidence type="ECO:0000259" key="2">
    <source>
        <dbReference type="PROSITE" id="PS50097"/>
    </source>
</evidence>
<evidence type="ECO:0000256" key="1">
    <source>
        <dbReference type="SAM" id="MobiDB-lite"/>
    </source>
</evidence>
<reference evidence="3 4" key="1">
    <citation type="journal article" date="1998" name="Science">
        <title>Genome sequence of the nematode C. elegans: a platform for investigating biology.</title>
        <authorList>
            <consortium name="The C. elegans sequencing consortium"/>
            <person name="Sulson J.E."/>
            <person name="Waterston R."/>
        </authorList>
    </citation>
    <scope>NUCLEOTIDE SEQUENCE [LARGE SCALE GENOMIC DNA]</scope>
    <source>
        <strain evidence="3 4">Bristol N2</strain>
    </source>
</reference>
<dbReference type="Pfam" id="PF00651">
    <property type="entry name" value="BTB"/>
    <property type="match status" value="1"/>
</dbReference>
<dbReference type="PANTHER" id="PTHR24410">
    <property type="entry name" value="HL07962P-RELATED"/>
    <property type="match status" value="1"/>
</dbReference>
<dbReference type="SMART" id="SM00225">
    <property type="entry name" value="BTB"/>
    <property type="match status" value="1"/>
</dbReference>
<dbReference type="Bgee" id="WBGene00012322">
    <property type="expression patterns" value="Expressed in larva and 2 other cell types or tissues"/>
</dbReference>
<dbReference type="Gene3D" id="1.25.40.420">
    <property type="match status" value="1"/>
</dbReference>
<dbReference type="AlphaFoldDB" id="A0A2C9C3D9"/>
<dbReference type="WormBase" id="W07A12.4b">
    <property type="protein sequence ID" value="CE52126"/>
    <property type="gene ID" value="WBGene00012322"/>
</dbReference>
<dbReference type="PANTHER" id="PTHR24410:SF47">
    <property type="entry name" value="BTB DOMAIN-CONTAINING PROTEIN"/>
    <property type="match status" value="1"/>
</dbReference>
<dbReference type="InterPro" id="IPR011333">
    <property type="entry name" value="SKP1/BTB/POZ_sf"/>
</dbReference>
<dbReference type="Proteomes" id="UP000001940">
    <property type="component" value="Chromosome II"/>
</dbReference>
<dbReference type="InterPro" id="IPR011705">
    <property type="entry name" value="BACK"/>
</dbReference>
<gene>
    <name evidence="3" type="ORF">CELE_W07A12.4</name>
    <name evidence="3 5" type="ORF">W07A12.4</name>
</gene>
<sequence>MSPPDLEDEPFMENQDVAGENDLFVLDGRQDPPNLPQNHLEEVVGEIVENLERWHFAEILADGAEIHEDIIEDVGGDEVEEEEVDIDWVSPLSKEYSKPFSSDWFGDDRETLCDMAKFYNNAQFSDVNMKVGEESYPAHRLILSKSSDVFDRMMSQKWNGDKFDLELVEDELCQKAFAPFLRFMYSNHVVLHKDNCLPLLVLADKYNVTTLKKVCLDFAQSEILPVIDLKELFSVWFSYATKAYHPSLIKSCMQAIALEFETLLTEEWEKDWQELHRDQMIEILKCNNLKVASEFKLWEALQKWIQAPNHSERRGNTAGPLLAFLLPLIRFPFMNGDELNEVEKSAISEMHPKLFQPPLLLSYKFNALPLSSRMSCKDFTKKQFLLRQYEDNRWNQRMTVAKTLLAYPCVDHAFTFTSRSSTVPMTEWKWTLKLTGLTFPNPTKVDVLRIILIAEGIDQYRSIEYMLQIVDEKKVLLSMSGKKTFTKTRYYAELEMEKQISFDELLHDDSTFSCNGEFIFQLFLRVIE</sequence>
<feature type="compositionally biased region" description="Acidic residues" evidence="1">
    <location>
        <begin position="1"/>
        <end position="11"/>
    </location>
</feature>
<feature type="domain" description="BTB" evidence="2">
    <location>
        <begin position="125"/>
        <end position="193"/>
    </location>
</feature>
<dbReference type="InterPro" id="IPR000210">
    <property type="entry name" value="BTB/POZ_dom"/>
</dbReference>
<dbReference type="Gene3D" id="3.30.710.10">
    <property type="entry name" value="Potassium Channel Kv1.1, Chain A"/>
    <property type="match status" value="1"/>
</dbReference>
<proteinExistence type="predicted"/>
<name>A0A2C9C3D9_CAEEL</name>
<dbReference type="EMBL" id="BX284602">
    <property type="protein sequence ID" value="SOF58727.1"/>
    <property type="molecule type" value="Genomic_DNA"/>
</dbReference>
<dbReference type="PROSITE" id="PS50097">
    <property type="entry name" value="BTB"/>
    <property type="match status" value="1"/>
</dbReference>
<dbReference type="CDD" id="cd18292">
    <property type="entry name" value="BTB_POZ_BTBD17"/>
    <property type="match status" value="1"/>
</dbReference>
<evidence type="ECO:0000313" key="4">
    <source>
        <dbReference type="Proteomes" id="UP000001940"/>
    </source>
</evidence>
<feature type="region of interest" description="Disordered" evidence="1">
    <location>
        <begin position="1"/>
        <end position="20"/>
    </location>
</feature>
<dbReference type="Pfam" id="PF07707">
    <property type="entry name" value="BACK"/>
    <property type="match status" value="1"/>
</dbReference>
<dbReference type="SMR" id="A0A2C9C3D9"/>
<dbReference type="AGR" id="WB:WBGene00012322"/>
<organism evidence="3 4">
    <name type="scientific">Caenorhabditis elegans</name>
    <dbReference type="NCBI Taxonomy" id="6239"/>
    <lineage>
        <taxon>Eukaryota</taxon>
        <taxon>Metazoa</taxon>
        <taxon>Ecdysozoa</taxon>
        <taxon>Nematoda</taxon>
        <taxon>Chromadorea</taxon>
        <taxon>Rhabditida</taxon>
        <taxon>Rhabditina</taxon>
        <taxon>Rhabditomorpha</taxon>
        <taxon>Rhabditoidea</taxon>
        <taxon>Rhabditidae</taxon>
        <taxon>Peloderinae</taxon>
        <taxon>Caenorhabditis</taxon>
    </lineage>
</organism>
<dbReference type="InParanoid" id="A0A2C9C3D9"/>
<evidence type="ECO:0000313" key="5">
    <source>
        <dbReference type="WormBase" id="W07A12.4b"/>
    </source>
</evidence>
<protein>
    <submittedName>
        <fullName evidence="3">BTB domain-containing protein</fullName>
    </submittedName>
</protein>
<dbReference type="ExpressionAtlas" id="A0A2C9C3D9">
    <property type="expression patterns" value="baseline and differential"/>
</dbReference>
<accession>A0A2C9C3D9</accession>
<dbReference type="InterPro" id="IPR051481">
    <property type="entry name" value="BTB-POZ/Galectin-3-binding"/>
</dbReference>
<evidence type="ECO:0000313" key="3">
    <source>
        <dbReference type="EMBL" id="SOF58727.1"/>
    </source>
</evidence>
<dbReference type="OrthoDB" id="2359033at2759"/>
<dbReference type="SUPFAM" id="SSF54695">
    <property type="entry name" value="POZ domain"/>
    <property type="match status" value="1"/>
</dbReference>